<dbReference type="GO" id="GO:0003700">
    <property type="term" value="F:DNA-binding transcription factor activity"/>
    <property type="evidence" value="ECO:0007669"/>
    <property type="project" value="InterPro"/>
</dbReference>
<evidence type="ECO:0000256" key="6">
    <source>
        <dbReference type="ARBA" id="ARBA00032882"/>
    </source>
</evidence>
<evidence type="ECO:0000313" key="8">
    <source>
        <dbReference type="EMBL" id="ACU65295.1"/>
    </source>
</evidence>
<dbReference type="CDD" id="cd01111">
    <property type="entry name" value="HTH_MerD"/>
    <property type="match status" value="1"/>
</dbReference>
<gene>
    <name evidence="8" type="primary">merD</name>
</gene>
<dbReference type="GO" id="GO:0046689">
    <property type="term" value="P:response to mercury ion"/>
    <property type="evidence" value="ECO:0007669"/>
    <property type="project" value="UniProtKB-KW"/>
</dbReference>
<dbReference type="PRINTS" id="PR00040">
    <property type="entry name" value="HTHMERR"/>
</dbReference>
<dbReference type="NCBIfam" id="TIGR02054">
    <property type="entry name" value="MerD"/>
    <property type="match status" value="1"/>
</dbReference>
<keyword evidence="3" id="KW-0805">Transcription regulation</keyword>
<evidence type="ECO:0000256" key="1">
    <source>
        <dbReference type="ARBA" id="ARBA00019396"/>
    </source>
</evidence>
<protein>
    <recommendedName>
        <fullName evidence="1">HTH-type transcriptional regulator MerD</fullName>
    </recommendedName>
    <alternativeName>
        <fullName evidence="6">Mercuric resistance protein MerD</fullName>
    </alternativeName>
</protein>
<dbReference type="PANTHER" id="PTHR30204:SF93">
    <property type="entry name" value="HTH MERR-TYPE DOMAIN-CONTAINING PROTEIN"/>
    <property type="match status" value="1"/>
</dbReference>
<dbReference type="EMBL" id="FJ948173">
    <property type="protein sequence ID" value="ACU65295.1"/>
    <property type="molecule type" value="Genomic_DNA"/>
</dbReference>
<evidence type="ECO:0000256" key="3">
    <source>
        <dbReference type="ARBA" id="ARBA00023015"/>
    </source>
</evidence>
<dbReference type="Gene3D" id="1.10.1660.10">
    <property type="match status" value="1"/>
</dbReference>
<feature type="domain" description="HTH merR-type" evidence="7">
    <location>
        <begin position="10"/>
        <end position="79"/>
    </location>
</feature>
<dbReference type="Pfam" id="PF13411">
    <property type="entry name" value="MerR_1"/>
    <property type="match status" value="1"/>
</dbReference>
<dbReference type="AlphaFoldDB" id="C7T596"/>
<evidence type="ECO:0000256" key="4">
    <source>
        <dbReference type="ARBA" id="ARBA00023125"/>
    </source>
</evidence>
<sequence length="128" mass="13936">MRKRRCSMNAYTVSRLAFDAGVSVHIVRDYLLRGLLRPVACTTGGYGLFDDAALQRLCFVRAAFEAGIGLGTLARLCRALDAANCDETAAQLAVLRQFVERRREALANLEVQLAAMPTAPAQHAESLP</sequence>
<evidence type="ECO:0000256" key="5">
    <source>
        <dbReference type="ARBA" id="ARBA00023163"/>
    </source>
</evidence>
<dbReference type="SMART" id="SM00422">
    <property type="entry name" value="HTH_MERR"/>
    <property type="match status" value="1"/>
</dbReference>
<accession>C7T596</accession>
<name>C7T596_PSEPU</name>
<dbReference type="SUPFAM" id="SSF46955">
    <property type="entry name" value="Putative DNA-binding domain"/>
    <property type="match status" value="1"/>
</dbReference>
<proteinExistence type="predicted"/>
<dbReference type="GO" id="GO:0045892">
    <property type="term" value="P:negative regulation of DNA-templated transcription"/>
    <property type="evidence" value="ECO:0007669"/>
    <property type="project" value="InterPro"/>
</dbReference>
<dbReference type="GO" id="GO:0003677">
    <property type="term" value="F:DNA binding"/>
    <property type="evidence" value="ECO:0007669"/>
    <property type="project" value="UniProtKB-KW"/>
</dbReference>
<dbReference type="NCBIfam" id="NF033783">
    <property type="entry name" value="coreg_MerD"/>
    <property type="match status" value="1"/>
</dbReference>
<dbReference type="InterPro" id="IPR000551">
    <property type="entry name" value="MerR-type_HTH_dom"/>
</dbReference>
<keyword evidence="5" id="KW-0804">Transcription</keyword>
<dbReference type="PANTHER" id="PTHR30204">
    <property type="entry name" value="REDOX-CYCLING DRUG-SENSING TRANSCRIPTIONAL ACTIVATOR SOXR"/>
    <property type="match status" value="1"/>
</dbReference>
<geneLocation type="plasmid" evidence="8">
    <name>pW2</name>
</geneLocation>
<dbReference type="InterPro" id="IPR009061">
    <property type="entry name" value="DNA-bd_dom_put_sf"/>
</dbReference>
<keyword evidence="2" id="KW-0475">Mercuric resistance</keyword>
<organism evidence="8">
    <name type="scientific">Pseudomonas putida</name>
    <name type="common">Arthrobacter siderocapsulatus</name>
    <dbReference type="NCBI Taxonomy" id="303"/>
    <lineage>
        <taxon>Bacteria</taxon>
        <taxon>Pseudomonadati</taxon>
        <taxon>Pseudomonadota</taxon>
        <taxon>Gammaproteobacteria</taxon>
        <taxon>Pseudomonadales</taxon>
        <taxon>Pseudomonadaceae</taxon>
        <taxon>Pseudomonas</taxon>
    </lineage>
</organism>
<dbReference type="InterPro" id="IPR047057">
    <property type="entry name" value="MerR_fam"/>
</dbReference>
<keyword evidence="4" id="KW-0238">DNA-binding</keyword>
<reference evidence="8" key="1">
    <citation type="submission" date="2009-04" db="EMBL/GenBank/DDBJ databases">
        <title>Degradation of BPA by Pseudomonas putida W2 and sequencing and analysis of the corresponding plasmid.</title>
        <authorList>
            <person name="Jia L."/>
            <person name="Li J."/>
            <person name="Wang X."/>
        </authorList>
    </citation>
    <scope>NUCLEOTIDE SEQUENCE</scope>
    <source>
        <strain evidence="8">W2</strain>
        <plasmid evidence="8">pW2</plasmid>
    </source>
</reference>
<evidence type="ECO:0000256" key="2">
    <source>
        <dbReference type="ARBA" id="ARBA00022466"/>
    </source>
</evidence>
<evidence type="ECO:0000259" key="7">
    <source>
        <dbReference type="PROSITE" id="PS50937"/>
    </source>
</evidence>
<dbReference type="PROSITE" id="PS50937">
    <property type="entry name" value="HTH_MERR_2"/>
    <property type="match status" value="1"/>
</dbReference>
<dbReference type="InterPro" id="IPR011797">
    <property type="entry name" value="MerD"/>
</dbReference>
<keyword evidence="8" id="KW-0614">Plasmid</keyword>